<evidence type="ECO:0000313" key="15">
    <source>
        <dbReference type="Proteomes" id="UP001152803"/>
    </source>
</evidence>
<keyword evidence="6 11" id="KW-1133">Transmembrane helix</keyword>
<evidence type="ECO:0000256" key="3">
    <source>
        <dbReference type="ARBA" id="ARBA00022692"/>
    </source>
</evidence>
<dbReference type="InterPro" id="IPR003598">
    <property type="entry name" value="Ig_sub2"/>
</dbReference>
<dbReference type="PANTHER" id="PTHR44974:SF1">
    <property type="entry name" value="V-SET AND IMMUNOGLOBULIN DOMAIN-CONTAINING PROTEIN 1"/>
    <property type="match status" value="1"/>
</dbReference>
<dbReference type="InterPro" id="IPR013783">
    <property type="entry name" value="Ig-like_fold"/>
</dbReference>
<dbReference type="InterPro" id="IPR029861">
    <property type="entry name" value="VSIG1"/>
</dbReference>
<dbReference type="AlphaFoldDB" id="A0A9Q1I303"/>
<comment type="caution">
    <text evidence="14">The sequence shown here is derived from an EMBL/GenBank/DDBJ whole genome shotgun (WGS) entry which is preliminary data.</text>
</comment>
<evidence type="ECO:0000256" key="4">
    <source>
        <dbReference type="ARBA" id="ARBA00022729"/>
    </source>
</evidence>
<keyword evidence="15" id="KW-1185">Reference proteome</keyword>
<feature type="domain" description="Ig-like" evidence="13">
    <location>
        <begin position="19"/>
        <end position="134"/>
    </location>
</feature>
<evidence type="ECO:0000256" key="11">
    <source>
        <dbReference type="SAM" id="Phobius"/>
    </source>
</evidence>
<feature type="region of interest" description="Disordered" evidence="10">
    <location>
        <begin position="266"/>
        <end position="315"/>
    </location>
</feature>
<dbReference type="GO" id="GO:0003382">
    <property type="term" value="P:epithelial cell morphogenesis"/>
    <property type="evidence" value="ECO:0007669"/>
    <property type="project" value="InterPro"/>
</dbReference>
<dbReference type="SUPFAM" id="SSF48726">
    <property type="entry name" value="Immunoglobulin"/>
    <property type="match status" value="2"/>
</dbReference>
<keyword evidence="5" id="KW-0677">Repeat</keyword>
<evidence type="ECO:0000256" key="5">
    <source>
        <dbReference type="ARBA" id="ARBA00022737"/>
    </source>
</evidence>
<reference evidence="14" key="1">
    <citation type="journal article" date="2023" name="Science">
        <title>Genome structures resolve the early diversification of teleost fishes.</title>
        <authorList>
            <person name="Parey E."/>
            <person name="Louis A."/>
            <person name="Montfort J."/>
            <person name="Bouchez O."/>
            <person name="Roques C."/>
            <person name="Iampietro C."/>
            <person name="Lluch J."/>
            <person name="Castinel A."/>
            <person name="Donnadieu C."/>
            <person name="Desvignes T."/>
            <person name="Floi Bucao C."/>
            <person name="Jouanno E."/>
            <person name="Wen M."/>
            <person name="Mejri S."/>
            <person name="Dirks R."/>
            <person name="Jansen H."/>
            <person name="Henkel C."/>
            <person name="Chen W.J."/>
            <person name="Zahm M."/>
            <person name="Cabau C."/>
            <person name="Klopp C."/>
            <person name="Thompson A.W."/>
            <person name="Robinson-Rechavi M."/>
            <person name="Braasch I."/>
            <person name="Lecointre G."/>
            <person name="Bobe J."/>
            <person name="Postlethwait J.H."/>
            <person name="Berthelot C."/>
            <person name="Roest Crollius H."/>
            <person name="Guiguen Y."/>
        </authorList>
    </citation>
    <scope>NUCLEOTIDE SEQUENCE</scope>
    <source>
        <strain evidence="14">Concon-B</strain>
    </source>
</reference>
<keyword evidence="3 11" id="KW-0812">Transmembrane</keyword>
<evidence type="ECO:0000256" key="7">
    <source>
        <dbReference type="ARBA" id="ARBA00023136"/>
    </source>
</evidence>
<name>A0A9Q1I303_CONCO</name>
<evidence type="ECO:0000256" key="6">
    <source>
        <dbReference type="ARBA" id="ARBA00022989"/>
    </source>
</evidence>
<dbReference type="Pfam" id="PF13927">
    <property type="entry name" value="Ig_3"/>
    <property type="match status" value="1"/>
</dbReference>
<dbReference type="InterPro" id="IPR003599">
    <property type="entry name" value="Ig_sub"/>
</dbReference>
<keyword evidence="8" id="KW-1015">Disulfide bond</keyword>
<feature type="chain" id="PRO_5040487870" description="V-set and immunoglobulin domain-containing protein 1" evidence="12">
    <location>
        <begin position="19"/>
        <end position="315"/>
    </location>
</feature>
<evidence type="ECO:0000259" key="13">
    <source>
        <dbReference type="PROSITE" id="PS50835"/>
    </source>
</evidence>
<evidence type="ECO:0000256" key="9">
    <source>
        <dbReference type="ARBA" id="ARBA00023319"/>
    </source>
</evidence>
<dbReference type="GO" id="GO:0030277">
    <property type="term" value="P:maintenance of gastrointestinal epithelium"/>
    <property type="evidence" value="ECO:0007669"/>
    <property type="project" value="InterPro"/>
</dbReference>
<organism evidence="14 15">
    <name type="scientific">Conger conger</name>
    <name type="common">Conger eel</name>
    <name type="synonym">Muraena conger</name>
    <dbReference type="NCBI Taxonomy" id="82655"/>
    <lineage>
        <taxon>Eukaryota</taxon>
        <taxon>Metazoa</taxon>
        <taxon>Chordata</taxon>
        <taxon>Craniata</taxon>
        <taxon>Vertebrata</taxon>
        <taxon>Euteleostomi</taxon>
        <taxon>Actinopterygii</taxon>
        <taxon>Neopterygii</taxon>
        <taxon>Teleostei</taxon>
        <taxon>Anguilliformes</taxon>
        <taxon>Congridae</taxon>
        <taxon>Conger</taxon>
    </lineage>
</organism>
<sequence>MFALQLSGAMLFCFMGCADLLTVITPQKSVNVTSGGNVSLDCTFNTNAATTNLNIQWSFNPKSSMIPQQVYYYISGKAVVQGKFEGRVKEPMFPNVTKNASITIGNMKPSDSGIYSCEVHNFPDAEGKTEGNIIVNVLEKPSTAFCGVHGTVESGHLVSLTCHTERGNPTPTFTWTKLDQGKARRPDIDSGTMYIRNLSQFEFGEYRCNASNSVGFSICTVELTEELGDGAIAGAVIGSVLGACLVVALVWFSHTGWYAAGKAAAAPVSGPQPVTSDSVKYASLPTRDGAHQGSAKAVPPPQDPTAHSQEGDAEA</sequence>
<dbReference type="Pfam" id="PF07686">
    <property type="entry name" value="V-set"/>
    <property type="match status" value="1"/>
</dbReference>
<evidence type="ECO:0000313" key="14">
    <source>
        <dbReference type="EMBL" id="KAJ8276772.1"/>
    </source>
</evidence>
<proteinExistence type="predicted"/>
<dbReference type="InterPro" id="IPR013106">
    <property type="entry name" value="Ig_V-set"/>
</dbReference>
<dbReference type="PANTHER" id="PTHR44974">
    <property type="entry name" value="V-SET AND IMMUNOGLOBULIN DOMAIN-CONTAINING PROTEIN 1"/>
    <property type="match status" value="1"/>
</dbReference>
<comment type="subcellular location">
    <subcellularLocation>
        <location evidence="1">Membrane</location>
        <topology evidence="1">Single-pass type I membrane protein</topology>
    </subcellularLocation>
</comment>
<gene>
    <name evidence="14" type="ORF">COCON_G00085240</name>
</gene>
<dbReference type="OrthoDB" id="190835at2759"/>
<dbReference type="InterPro" id="IPR036179">
    <property type="entry name" value="Ig-like_dom_sf"/>
</dbReference>
<dbReference type="Gene3D" id="2.60.40.10">
    <property type="entry name" value="Immunoglobulins"/>
    <property type="match status" value="2"/>
</dbReference>
<keyword evidence="7 11" id="KW-0472">Membrane</keyword>
<dbReference type="InterPro" id="IPR007110">
    <property type="entry name" value="Ig-like_dom"/>
</dbReference>
<dbReference type="SMART" id="SM00409">
    <property type="entry name" value="IG"/>
    <property type="match status" value="2"/>
</dbReference>
<evidence type="ECO:0000256" key="8">
    <source>
        <dbReference type="ARBA" id="ARBA00023157"/>
    </source>
</evidence>
<feature type="transmembrane region" description="Helical" evidence="11">
    <location>
        <begin position="231"/>
        <end position="252"/>
    </location>
</feature>
<evidence type="ECO:0000256" key="12">
    <source>
        <dbReference type="SAM" id="SignalP"/>
    </source>
</evidence>
<feature type="domain" description="Ig-like" evidence="13">
    <location>
        <begin position="141"/>
        <end position="224"/>
    </location>
</feature>
<dbReference type="SMART" id="SM00408">
    <property type="entry name" value="IGc2"/>
    <property type="match status" value="2"/>
</dbReference>
<evidence type="ECO:0000256" key="10">
    <source>
        <dbReference type="SAM" id="MobiDB-lite"/>
    </source>
</evidence>
<accession>A0A9Q1I303</accession>
<dbReference type="PROSITE" id="PS50835">
    <property type="entry name" value="IG_LIKE"/>
    <property type="match status" value="2"/>
</dbReference>
<feature type="signal peptide" evidence="12">
    <location>
        <begin position="1"/>
        <end position="18"/>
    </location>
</feature>
<evidence type="ECO:0000256" key="1">
    <source>
        <dbReference type="ARBA" id="ARBA00004479"/>
    </source>
</evidence>
<dbReference type="GO" id="GO:0005886">
    <property type="term" value="C:plasma membrane"/>
    <property type="evidence" value="ECO:0007669"/>
    <property type="project" value="InterPro"/>
</dbReference>
<keyword evidence="9" id="KW-0393">Immunoglobulin domain</keyword>
<protein>
    <recommendedName>
        <fullName evidence="2">V-set and immunoglobulin domain-containing protein 1</fullName>
    </recommendedName>
</protein>
<dbReference type="EMBL" id="JAFJMO010000005">
    <property type="protein sequence ID" value="KAJ8276772.1"/>
    <property type="molecule type" value="Genomic_DNA"/>
</dbReference>
<evidence type="ECO:0000256" key="2">
    <source>
        <dbReference type="ARBA" id="ARBA00017514"/>
    </source>
</evidence>
<dbReference type="Proteomes" id="UP001152803">
    <property type="component" value="Unassembled WGS sequence"/>
</dbReference>
<keyword evidence="4 12" id="KW-0732">Signal</keyword>